<dbReference type="EMBL" id="JBHRTN010000026">
    <property type="protein sequence ID" value="MFC3127333.1"/>
    <property type="molecule type" value="Genomic_DNA"/>
</dbReference>
<keyword evidence="2 4" id="KW-0378">Hydrolase</keyword>
<protein>
    <submittedName>
        <fullName evidence="4">Alpha/beta hydrolase</fullName>
    </submittedName>
</protein>
<comment type="caution">
    <text evidence="4">The sequence shown here is derived from an EMBL/GenBank/DDBJ whole genome shotgun (WGS) entry which is preliminary data.</text>
</comment>
<gene>
    <name evidence="4" type="ORF">ACFOD4_19905</name>
</gene>
<reference evidence="5" key="1">
    <citation type="journal article" date="2019" name="Int. J. Syst. Evol. Microbiol.">
        <title>The Global Catalogue of Microorganisms (GCM) 10K type strain sequencing project: providing services to taxonomists for standard genome sequencing and annotation.</title>
        <authorList>
            <consortium name="The Broad Institute Genomics Platform"/>
            <consortium name="The Broad Institute Genome Sequencing Center for Infectious Disease"/>
            <person name="Wu L."/>
            <person name="Ma J."/>
        </authorList>
    </citation>
    <scope>NUCLEOTIDE SEQUENCE [LARGE SCALE GENOMIC DNA]</scope>
    <source>
        <strain evidence="5">KCTC 52094</strain>
    </source>
</reference>
<evidence type="ECO:0000313" key="5">
    <source>
        <dbReference type="Proteomes" id="UP001595593"/>
    </source>
</evidence>
<dbReference type="InterPro" id="IPR029058">
    <property type="entry name" value="AB_hydrolase_fold"/>
</dbReference>
<dbReference type="Pfam" id="PF07859">
    <property type="entry name" value="Abhydrolase_3"/>
    <property type="match status" value="1"/>
</dbReference>
<feature type="domain" description="Alpha/beta hydrolase fold-3" evidence="3">
    <location>
        <begin position="79"/>
        <end position="285"/>
    </location>
</feature>
<evidence type="ECO:0000313" key="4">
    <source>
        <dbReference type="EMBL" id="MFC3127333.1"/>
    </source>
</evidence>
<dbReference type="PANTHER" id="PTHR48081:SF8">
    <property type="entry name" value="ALPHA_BETA HYDROLASE FOLD-3 DOMAIN-CONTAINING PROTEIN-RELATED"/>
    <property type="match status" value="1"/>
</dbReference>
<keyword evidence="5" id="KW-1185">Reference proteome</keyword>
<sequence length="312" mass="33682">MAAVHPDILALMRTVREANQPPFETLGAVRARRVHSDRALALQSSRDDLPVVEDLVADGVPVRLYRATLPEPGVPQPCLLFLHGGGWVLGSLETHDWVCRRLARLSRGCVLAVDYRLAPEHPYPAALDDSVSVLRWLAAQSDRLGIDATRIALGGDSAGANLAAVLALMGRDGVAPAGTCQLLFYPAVDLAITEESYARSTGNMLLGASTMRWFIDQYVPRPEQRFEWQASPLRAASVSGLPASFVVTAGHDPLREEGQRYAARLEAEGVAVTALHLSGMTHGFLTMDRAVSSAAGVLDLAAEQLRESWCRS</sequence>
<comment type="similarity">
    <text evidence="1">Belongs to the 'GDXG' lipolytic enzyme family.</text>
</comment>
<dbReference type="GO" id="GO:0016787">
    <property type="term" value="F:hydrolase activity"/>
    <property type="evidence" value="ECO:0007669"/>
    <property type="project" value="UniProtKB-KW"/>
</dbReference>
<evidence type="ECO:0000256" key="2">
    <source>
        <dbReference type="ARBA" id="ARBA00022801"/>
    </source>
</evidence>
<dbReference type="Gene3D" id="3.40.50.1820">
    <property type="entry name" value="alpha/beta hydrolase"/>
    <property type="match status" value="1"/>
</dbReference>
<organism evidence="4 5">
    <name type="scientific">Teichococcus globiformis</name>
    <dbReference type="NCBI Taxonomy" id="2307229"/>
    <lineage>
        <taxon>Bacteria</taxon>
        <taxon>Pseudomonadati</taxon>
        <taxon>Pseudomonadota</taxon>
        <taxon>Alphaproteobacteria</taxon>
        <taxon>Acetobacterales</taxon>
        <taxon>Roseomonadaceae</taxon>
        <taxon>Roseomonas</taxon>
    </lineage>
</organism>
<evidence type="ECO:0000259" key="3">
    <source>
        <dbReference type="Pfam" id="PF07859"/>
    </source>
</evidence>
<name>A0ABV7G638_9PROT</name>
<dbReference type="PANTHER" id="PTHR48081">
    <property type="entry name" value="AB HYDROLASE SUPERFAMILY PROTEIN C4A8.06C"/>
    <property type="match status" value="1"/>
</dbReference>
<dbReference type="InterPro" id="IPR002168">
    <property type="entry name" value="Lipase_GDXG_HIS_AS"/>
</dbReference>
<dbReference type="RefSeq" id="WP_379599301.1">
    <property type="nucleotide sequence ID" value="NZ_JBHRTN010000026.1"/>
</dbReference>
<evidence type="ECO:0000256" key="1">
    <source>
        <dbReference type="ARBA" id="ARBA00010515"/>
    </source>
</evidence>
<dbReference type="PROSITE" id="PS01173">
    <property type="entry name" value="LIPASE_GDXG_HIS"/>
    <property type="match status" value="1"/>
</dbReference>
<dbReference type="SUPFAM" id="SSF53474">
    <property type="entry name" value="alpha/beta-Hydrolases"/>
    <property type="match status" value="1"/>
</dbReference>
<accession>A0ABV7G638</accession>
<dbReference type="InterPro" id="IPR013094">
    <property type="entry name" value="AB_hydrolase_3"/>
</dbReference>
<dbReference type="Proteomes" id="UP001595593">
    <property type="component" value="Unassembled WGS sequence"/>
</dbReference>
<dbReference type="InterPro" id="IPR050300">
    <property type="entry name" value="GDXG_lipolytic_enzyme"/>
</dbReference>
<proteinExistence type="inferred from homology"/>